<dbReference type="Proteomes" id="UP000016930">
    <property type="component" value="Unassembled WGS sequence"/>
</dbReference>
<dbReference type="PANTHER" id="PTHR47534">
    <property type="entry name" value="YALI0E05731P"/>
    <property type="match status" value="1"/>
</dbReference>
<reference evidence="2 3" key="1">
    <citation type="journal article" date="2012" name="Proc. Natl. Acad. Sci. U.S.A.">
        <title>Comparative genomics of Ceriporiopsis subvermispora and Phanerochaete chrysosporium provide insight into selective ligninolysis.</title>
        <authorList>
            <person name="Fernandez-Fueyo E."/>
            <person name="Ruiz-Duenas F.J."/>
            <person name="Ferreira P."/>
            <person name="Floudas D."/>
            <person name="Hibbett D.S."/>
            <person name="Canessa P."/>
            <person name="Larrondo L.F."/>
            <person name="James T.Y."/>
            <person name="Seelenfreund D."/>
            <person name="Lobos S."/>
            <person name="Polanco R."/>
            <person name="Tello M."/>
            <person name="Honda Y."/>
            <person name="Watanabe T."/>
            <person name="Watanabe T."/>
            <person name="Ryu J.S."/>
            <person name="Kubicek C.P."/>
            <person name="Schmoll M."/>
            <person name="Gaskell J."/>
            <person name="Hammel K.E."/>
            <person name="St John F.J."/>
            <person name="Vanden Wymelenberg A."/>
            <person name="Sabat G."/>
            <person name="Splinter BonDurant S."/>
            <person name="Syed K."/>
            <person name="Yadav J.S."/>
            <person name="Doddapaneni H."/>
            <person name="Subramanian V."/>
            <person name="Lavin J.L."/>
            <person name="Oguiza J.A."/>
            <person name="Perez G."/>
            <person name="Pisabarro A.G."/>
            <person name="Ramirez L."/>
            <person name="Santoyo F."/>
            <person name="Master E."/>
            <person name="Coutinho P.M."/>
            <person name="Henrissat B."/>
            <person name="Lombard V."/>
            <person name="Magnuson J.K."/>
            <person name="Kuees U."/>
            <person name="Hori C."/>
            <person name="Igarashi K."/>
            <person name="Samejima M."/>
            <person name="Held B.W."/>
            <person name="Barry K.W."/>
            <person name="LaButti K.M."/>
            <person name="Lapidus A."/>
            <person name="Lindquist E.A."/>
            <person name="Lucas S.M."/>
            <person name="Riley R."/>
            <person name="Salamov A.A."/>
            <person name="Hoffmeister D."/>
            <person name="Schwenk D."/>
            <person name="Hadar Y."/>
            <person name="Yarden O."/>
            <person name="de Vries R.P."/>
            <person name="Wiebenga A."/>
            <person name="Stenlid J."/>
            <person name="Eastwood D."/>
            <person name="Grigoriev I.V."/>
            <person name="Berka R.M."/>
            <person name="Blanchette R.A."/>
            <person name="Kersten P."/>
            <person name="Martinez A.T."/>
            <person name="Vicuna R."/>
            <person name="Cullen D."/>
        </authorList>
    </citation>
    <scope>NUCLEOTIDE SEQUENCE [LARGE SCALE GENOMIC DNA]</scope>
    <source>
        <strain evidence="2 3">B</strain>
    </source>
</reference>
<dbReference type="PANTHER" id="PTHR47534:SF3">
    <property type="entry name" value="ALCOHOL DEHYDROGENASE-LIKE C-TERMINAL DOMAIN-CONTAINING PROTEIN"/>
    <property type="match status" value="1"/>
</dbReference>
<protein>
    <recommendedName>
        <fullName evidence="4">NAD(P)-binding protein</fullName>
    </recommendedName>
</protein>
<dbReference type="HOGENOM" id="CLU_044999_1_0_1"/>
<sequence length="310" mass="33918">MPALSIVKAANAAFCPSYLPVAIFVGGTSGIGQAMAEAFARYTKGNAHIILCGRNREAAERIIATFPKPSTSQPEARHEFVACDAMLMRNVHTTTSSLLDRLPKVNFLVLSPGFFNFRGRDESSEGIDRRLGLHYYARWKFTYDLLPLLKGAKDAGEDAKMLTILGAGAGGKIDLNDLGLKKRYNVASAGLSGPTYNDLMIESFAEKEPNISFIHAGPGAVRTSILTSNNHVLRPIVGGLMLLMYPFTTSAEDCGEYMLWALLNSGPGAQRRDSKGDDIGKKRYYGSEEARSRLWEHTFAEMERVIGEDA</sequence>
<organism evidence="2 3">
    <name type="scientific">Ceriporiopsis subvermispora (strain B)</name>
    <name type="common">White-rot fungus</name>
    <name type="synonym">Gelatoporia subvermispora</name>
    <dbReference type="NCBI Taxonomy" id="914234"/>
    <lineage>
        <taxon>Eukaryota</taxon>
        <taxon>Fungi</taxon>
        <taxon>Dikarya</taxon>
        <taxon>Basidiomycota</taxon>
        <taxon>Agaricomycotina</taxon>
        <taxon>Agaricomycetes</taxon>
        <taxon>Polyporales</taxon>
        <taxon>Gelatoporiaceae</taxon>
        <taxon>Gelatoporia</taxon>
    </lineage>
</organism>
<dbReference type="SUPFAM" id="SSF51735">
    <property type="entry name" value="NAD(P)-binding Rossmann-fold domains"/>
    <property type="match status" value="1"/>
</dbReference>
<keyword evidence="1" id="KW-0560">Oxidoreductase</keyword>
<dbReference type="InterPro" id="IPR036291">
    <property type="entry name" value="NAD(P)-bd_dom_sf"/>
</dbReference>
<evidence type="ECO:0000313" key="3">
    <source>
        <dbReference type="Proteomes" id="UP000016930"/>
    </source>
</evidence>
<dbReference type="GO" id="GO:0016491">
    <property type="term" value="F:oxidoreductase activity"/>
    <property type="evidence" value="ECO:0007669"/>
    <property type="project" value="UniProtKB-KW"/>
</dbReference>
<dbReference type="InterPro" id="IPR052228">
    <property type="entry name" value="Sec_Metab_Biosynth_Oxidored"/>
</dbReference>
<keyword evidence="3" id="KW-1185">Reference proteome</keyword>
<accession>M2Q5Y3</accession>
<dbReference type="Pfam" id="PF00106">
    <property type="entry name" value="adh_short"/>
    <property type="match status" value="1"/>
</dbReference>
<evidence type="ECO:0008006" key="4">
    <source>
        <dbReference type="Google" id="ProtNLM"/>
    </source>
</evidence>
<name>M2Q5Y3_CERS8</name>
<proteinExistence type="predicted"/>
<dbReference type="STRING" id="914234.M2Q5Y3"/>
<dbReference type="EMBL" id="KB445812">
    <property type="protein sequence ID" value="EMD32238.1"/>
    <property type="molecule type" value="Genomic_DNA"/>
</dbReference>
<evidence type="ECO:0000256" key="1">
    <source>
        <dbReference type="ARBA" id="ARBA00023002"/>
    </source>
</evidence>
<dbReference type="OrthoDB" id="2898509at2759"/>
<gene>
    <name evidence="2" type="ORF">CERSUDRAFT_161963</name>
</gene>
<evidence type="ECO:0000313" key="2">
    <source>
        <dbReference type="EMBL" id="EMD32238.1"/>
    </source>
</evidence>
<dbReference type="AlphaFoldDB" id="M2Q5Y3"/>
<dbReference type="InterPro" id="IPR002347">
    <property type="entry name" value="SDR_fam"/>
</dbReference>
<dbReference type="Gene3D" id="3.40.50.720">
    <property type="entry name" value="NAD(P)-binding Rossmann-like Domain"/>
    <property type="match status" value="1"/>
</dbReference>